<dbReference type="Pfam" id="PF00179">
    <property type="entry name" value="UQ_con"/>
    <property type="match status" value="1"/>
</dbReference>
<sequence>MSQHRPSVMRELAALMPIVDTEFLGQIRLNLVDEMNMNQLLVEVVPAKGYYAHAAFIFRIDISPSYPYQKPGVTCLTSVFHPNINVSDQSDNVCLNLLENWSSRYGLKDLLHALLFLFYEPNFAHAWNVSVAVAEEGLTMEETIEKTFHGGFVNGIKYEPNKAWLLWTKENDNESVHDPSEDQNSEVMSCVIKSGCDDVIIIYVISQSIDSLVFYESVVETRAELFCCLFGIFLHHLLERSVHRSLVDTGSRWIIM</sequence>
<feature type="domain" description="UBC core" evidence="1">
    <location>
        <begin position="7"/>
        <end position="157"/>
    </location>
</feature>
<dbReference type="InterPro" id="IPR016135">
    <property type="entry name" value="UBQ-conjugating_enzyme/RWD"/>
</dbReference>
<evidence type="ECO:0000313" key="2">
    <source>
        <dbReference type="EMBL" id="KAA0191848.1"/>
    </source>
</evidence>
<name>A0A8E0VG70_9TREM</name>
<dbReference type="Gene3D" id="3.10.110.10">
    <property type="entry name" value="Ubiquitin Conjugating Enzyme"/>
    <property type="match status" value="1"/>
</dbReference>
<dbReference type="CDD" id="cd23794">
    <property type="entry name" value="UBCc_UBE2F_UBE2M"/>
    <property type="match status" value="1"/>
</dbReference>
<dbReference type="AlphaFoldDB" id="A0A8E0VG70"/>
<dbReference type="SMART" id="SM00212">
    <property type="entry name" value="UBCc"/>
    <property type="match status" value="1"/>
</dbReference>
<dbReference type="PANTHER" id="PTHR24068">
    <property type="entry name" value="UBIQUITIN-CONJUGATING ENZYME E2"/>
    <property type="match status" value="1"/>
</dbReference>
<evidence type="ECO:0000259" key="1">
    <source>
        <dbReference type="PROSITE" id="PS50127"/>
    </source>
</evidence>
<comment type="caution">
    <text evidence="2">The sequence shown here is derived from an EMBL/GenBank/DDBJ whole genome shotgun (WGS) entry which is preliminary data.</text>
</comment>
<keyword evidence="3" id="KW-1185">Reference proteome</keyword>
<dbReference type="EMBL" id="LUCM01006081">
    <property type="protein sequence ID" value="KAA0191848.1"/>
    <property type="molecule type" value="Genomic_DNA"/>
</dbReference>
<reference evidence="2" key="1">
    <citation type="submission" date="2019-05" db="EMBL/GenBank/DDBJ databases">
        <title>Annotation for the trematode Fasciolopsis buski.</title>
        <authorList>
            <person name="Choi Y.-J."/>
        </authorList>
    </citation>
    <scope>NUCLEOTIDE SEQUENCE</scope>
    <source>
        <strain evidence="2">HT</strain>
        <tissue evidence="2">Whole worm</tissue>
    </source>
</reference>
<dbReference type="Proteomes" id="UP000728185">
    <property type="component" value="Unassembled WGS sequence"/>
</dbReference>
<accession>A0A8E0VG70</accession>
<dbReference type="OrthoDB" id="9978460at2759"/>
<proteinExistence type="predicted"/>
<evidence type="ECO:0000313" key="3">
    <source>
        <dbReference type="Proteomes" id="UP000728185"/>
    </source>
</evidence>
<dbReference type="PROSITE" id="PS50127">
    <property type="entry name" value="UBC_2"/>
    <property type="match status" value="1"/>
</dbReference>
<gene>
    <name evidence="2" type="ORF">FBUS_11439</name>
</gene>
<organism evidence="2 3">
    <name type="scientific">Fasciolopsis buskii</name>
    <dbReference type="NCBI Taxonomy" id="27845"/>
    <lineage>
        <taxon>Eukaryota</taxon>
        <taxon>Metazoa</taxon>
        <taxon>Spiralia</taxon>
        <taxon>Lophotrochozoa</taxon>
        <taxon>Platyhelminthes</taxon>
        <taxon>Trematoda</taxon>
        <taxon>Digenea</taxon>
        <taxon>Plagiorchiida</taxon>
        <taxon>Echinostomata</taxon>
        <taxon>Echinostomatoidea</taxon>
        <taxon>Fasciolidae</taxon>
        <taxon>Fasciolopsis</taxon>
    </lineage>
</organism>
<protein>
    <recommendedName>
        <fullName evidence="1">UBC core domain-containing protein</fullName>
    </recommendedName>
</protein>
<dbReference type="SUPFAM" id="SSF54495">
    <property type="entry name" value="UBC-like"/>
    <property type="match status" value="1"/>
</dbReference>
<dbReference type="InterPro" id="IPR000608">
    <property type="entry name" value="UBC"/>
</dbReference>